<evidence type="ECO:0000259" key="6">
    <source>
        <dbReference type="Pfam" id="PF07992"/>
    </source>
</evidence>
<keyword evidence="3" id="KW-0274">FAD</keyword>
<feature type="domain" description="FAD/NAD(P)-binding" evidence="6">
    <location>
        <begin position="9"/>
        <end position="342"/>
    </location>
</feature>
<dbReference type="PANTHER" id="PTHR43706:SF17">
    <property type="entry name" value="NADH DEHYDROGENASE (EUROFUNG)"/>
    <property type="match status" value="1"/>
</dbReference>
<keyword evidence="5" id="KW-0520">NAD</keyword>
<keyword evidence="4" id="KW-0560">Oxidoreductase</keyword>
<accession>A0ABQ8G5Y4</accession>
<dbReference type="SUPFAM" id="SSF51905">
    <property type="entry name" value="FAD/NAD(P)-binding domain"/>
    <property type="match status" value="1"/>
</dbReference>
<dbReference type="PANTHER" id="PTHR43706">
    <property type="entry name" value="NADH DEHYDROGENASE"/>
    <property type="match status" value="1"/>
</dbReference>
<keyword evidence="8" id="KW-1185">Reference proteome</keyword>
<evidence type="ECO:0000256" key="3">
    <source>
        <dbReference type="ARBA" id="ARBA00022827"/>
    </source>
</evidence>
<organism evidence="7 8">
    <name type="scientific">Macrophomina phaseolina</name>
    <dbReference type="NCBI Taxonomy" id="35725"/>
    <lineage>
        <taxon>Eukaryota</taxon>
        <taxon>Fungi</taxon>
        <taxon>Dikarya</taxon>
        <taxon>Ascomycota</taxon>
        <taxon>Pezizomycotina</taxon>
        <taxon>Dothideomycetes</taxon>
        <taxon>Dothideomycetes incertae sedis</taxon>
        <taxon>Botryosphaeriales</taxon>
        <taxon>Botryosphaeriaceae</taxon>
        <taxon>Macrophomina</taxon>
    </lineage>
</organism>
<evidence type="ECO:0000313" key="8">
    <source>
        <dbReference type="Proteomes" id="UP000774617"/>
    </source>
</evidence>
<dbReference type="Proteomes" id="UP000774617">
    <property type="component" value="Unassembled WGS sequence"/>
</dbReference>
<comment type="caution">
    <text evidence="7">The sequence shown here is derived from an EMBL/GenBank/DDBJ whole genome shotgun (WGS) entry which is preliminary data.</text>
</comment>
<evidence type="ECO:0000313" key="7">
    <source>
        <dbReference type="EMBL" id="KAH7043348.1"/>
    </source>
</evidence>
<gene>
    <name evidence="7" type="ORF">B0J12DRAFT_712516</name>
</gene>
<name>A0ABQ8G5Y4_9PEZI</name>
<dbReference type="InterPro" id="IPR036188">
    <property type="entry name" value="FAD/NAD-bd_sf"/>
</dbReference>
<sequence>MDTSNGKQRITIIGTGWAGFTLATSLDESKFAITIISPQPSLVYTPLLASAATAKFAFYLAEEPIRGKKRGMRYVKATVEDIDLSRKVLRCKTAFDWCKQDDTFEESYDRLVIAPGCKPNMFNTPGVEKYAQFVKTVDDARQLRRRLFEQLEKASMPGLTEQQQRDKLRVIIVGGGPTGVEICAEMWDLAHTDLQKLYPGVADKLSIAIHDVAPHILSAYDQKLYEYARERLVERNVEVRTNSHIERVEQNELYTKEDGCLPCGLLIWATGNKNVPLIERLAVKKCEKGLVRVLTDNRLRVYRPEGDGGEKGEIWEGVYGLGDACDIEGAPLPTTAEVAVQKARYLASVLNSGSETAYKFRPKGLVTYIGGHDGIIQDGEWTGKLAWLSWRQGSLGWTRSLRAKSMIFLTWGVNWLFGSELARL</sequence>
<dbReference type="PRINTS" id="PR00368">
    <property type="entry name" value="FADPNR"/>
</dbReference>
<protein>
    <recommendedName>
        <fullName evidence="6">FAD/NAD(P)-binding domain-containing protein</fullName>
    </recommendedName>
</protein>
<dbReference type="InterPro" id="IPR023753">
    <property type="entry name" value="FAD/NAD-binding_dom"/>
</dbReference>
<evidence type="ECO:0000256" key="4">
    <source>
        <dbReference type="ARBA" id="ARBA00023002"/>
    </source>
</evidence>
<dbReference type="Gene3D" id="3.50.50.100">
    <property type="match status" value="1"/>
</dbReference>
<dbReference type="EMBL" id="JAGTJR010000023">
    <property type="protein sequence ID" value="KAH7043348.1"/>
    <property type="molecule type" value="Genomic_DNA"/>
</dbReference>
<proteinExistence type="inferred from homology"/>
<evidence type="ECO:0000256" key="5">
    <source>
        <dbReference type="ARBA" id="ARBA00023027"/>
    </source>
</evidence>
<evidence type="ECO:0000256" key="1">
    <source>
        <dbReference type="ARBA" id="ARBA00005272"/>
    </source>
</evidence>
<keyword evidence="2" id="KW-0285">Flavoprotein</keyword>
<evidence type="ECO:0000256" key="2">
    <source>
        <dbReference type="ARBA" id="ARBA00022630"/>
    </source>
</evidence>
<dbReference type="Pfam" id="PF07992">
    <property type="entry name" value="Pyr_redox_2"/>
    <property type="match status" value="1"/>
</dbReference>
<reference evidence="7 8" key="1">
    <citation type="journal article" date="2021" name="Nat. Commun.">
        <title>Genetic determinants of endophytism in the Arabidopsis root mycobiome.</title>
        <authorList>
            <person name="Mesny F."/>
            <person name="Miyauchi S."/>
            <person name="Thiergart T."/>
            <person name="Pickel B."/>
            <person name="Atanasova L."/>
            <person name="Karlsson M."/>
            <person name="Huettel B."/>
            <person name="Barry K.W."/>
            <person name="Haridas S."/>
            <person name="Chen C."/>
            <person name="Bauer D."/>
            <person name="Andreopoulos W."/>
            <person name="Pangilinan J."/>
            <person name="LaButti K."/>
            <person name="Riley R."/>
            <person name="Lipzen A."/>
            <person name="Clum A."/>
            <person name="Drula E."/>
            <person name="Henrissat B."/>
            <person name="Kohler A."/>
            <person name="Grigoriev I.V."/>
            <person name="Martin F.M."/>
            <person name="Hacquard S."/>
        </authorList>
    </citation>
    <scope>NUCLEOTIDE SEQUENCE [LARGE SCALE GENOMIC DNA]</scope>
    <source>
        <strain evidence="7 8">MPI-SDFR-AT-0080</strain>
    </source>
</reference>
<dbReference type="InterPro" id="IPR045024">
    <property type="entry name" value="NDH-2"/>
</dbReference>
<comment type="similarity">
    <text evidence="1">Belongs to the NADH dehydrogenase family.</text>
</comment>